<evidence type="ECO:0000256" key="7">
    <source>
        <dbReference type="ARBA" id="ARBA00022989"/>
    </source>
</evidence>
<gene>
    <name evidence="12" type="ORF">SAMN02745181_2999</name>
</gene>
<comment type="subcellular location">
    <subcellularLocation>
        <location evidence="1 10">Cell membrane</location>
        <topology evidence="1 10">Multi-pass membrane protein</topology>
    </subcellularLocation>
</comment>
<feature type="compositionally biased region" description="Low complexity" evidence="11">
    <location>
        <begin position="131"/>
        <end position="175"/>
    </location>
</feature>
<dbReference type="GO" id="GO:0005886">
    <property type="term" value="C:plasma membrane"/>
    <property type="evidence" value="ECO:0007669"/>
    <property type="project" value="UniProtKB-SubCell"/>
</dbReference>
<evidence type="ECO:0000313" key="12">
    <source>
        <dbReference type="EMBL" id="SHK00199.1"/>
    </source>
</evidence>
<comment type="function">
    <text evidence="10">Involved in protein export. Participates in an early event of protein translocation.</text>
</comment>
<accession>A0A1M6NWS9</accession>
<evidence type="ECO:0000256" key="8">
    <source>
        <dbReference type="ARBA" id="ARBA00023010"/>
    </source>
</evidence>
<feature type="region of interest" description="Disordered" evidence="11">
    <location>
        <begin position="96"/>
        <end position="186"/>
    </location>
</feature>
<dbReference type="NCBIfam" id="TIGR00810">
    <property type="entry name" value="secG"/>
    <property type="match status" value="1"/>
</dbReference>
<dbReference type="EMBL" id="FQYR01000005">
    <property type="protein sequence ID" value="SHK00199.1"/>
    <property type="molecule type" value="Genomic_DNA"/>
</dbReference>
<evidence type="ECO:0000256" key="10">
    <source>
        <dbReference type="RuleBase" id="RU365087"/>
    </source>
</evidence>
<feature type="compositionally biased region" description="Basic and acidic residues" evidence="11">
    <location>
        <begin position="96"/>
        <end position="111"/>
    </location>
</feature>
<dbReference type="STRING" id="1123071.SAMN02745181_2999"/>
<comment type="similarity">
    <text evidence="2 10">Belongs to the SecG family.</text>
</comment>
<evidence type="ECO:0000256" key="9">
    <source>
        <dbReference type="ARBA" id="ARBA00023136"/>
    </source>
</evidence>
<keyword evidence="3 10" id="KW-0813">Transport</keyword>
<name>A0A1M6NWS9_9BACT</name>
<dbReference type="PANTHER" id="PTHR34182">
    <property type="entry name" value="PROTEIN-EXPORT MEMBRANE PROTEIN SECG"/>
    <property type="match status" value="1"/>
</dbReference>
<dbReference type="PANTHER" id="PTHR34182:SF1">
    <property type="entry name" value="PROTEIN-EXPORT MEMBRANE PROTEIN SECG"/>
    <property type="match status" value="1"/>
</dbReference>
<sequence>MILAETTTWITVTTNVLLVIDVMVCLLLCLVVLMQRPKQEGLGAAFGGGMTDQAFGARTTDVLQKGTVYLGSAFFVITFILSILTSAPTYADQKIQKDKEEAAKVEEEKQKVLANKETQDEVNAGIEAAEEATPAEPAASETPAEPAPAEDAQPAAEETPAEGASAAETPSSEEPAPQEEPKKDGE</sequence>
<dbReference type="InterPro" id="IPR004692">
    <property type="entry name" value="SecG"/>
</dbReference>
<organism evidence="12 13">
    <name type="scientific">Rubritalea squalenifaciens DSM 18772</name>
    <dbReference type="NCBI Taxonomy" id="1123071"/>
    <lineage>
        <taxon>Bacteria</taxon>
        <taxon>Pseudomonadati</taxon>
        <taxon>Verrucomicrobiota</taxon>
        <taxon>Verrucomicrobiia</taxon>
        <taxon>Verrucomicrobiales</taxon>
        <taxon>Rubritaleaceae</taxon>
        <taxon>Rubritalea</taxon>
    </lineage>
</organism>
<keyword evidence="7 10" id="KW-1133">Transmembrane helix</keyword>
<evidence type="ECO:0000313" key="13">
    <source>
        <dbReference type="Proteomes" id="UP000184510"/>
    </source>
</evidence>
<proteinExistence type="inferred from homology"/>
<evidence type="ECO:0000256" key="1">
    <source>
        <dbReference type="ARBA" id="ARBA00004651"/>
    </source>
</evidence>
<feature type="transmembrane region" description="Helical" evidence="10">
    <location>
        <begin position="68"/>
        <end position="91"/>
    </location>
</feature>
<evidence type="ECO:0000256" key="5">
    <source>
        <dbReference type="ARBA" id="ARBA00022692"/>
    </source>
</evidence>
<evidence type="ECO:0000256" key="3">
    <source>
        <dbReference type="ARBA" id="ARBA00022448"/>
    </source>
</evidence>
<keyword evidence="4 10" id="KW-1003">Cell membrane</keyword>
<keyword evidence="8 10" id="KW-0811">Translocation</keyword>
<feature type="transmembrane region" description="Helical" evidence="10">
    <location>
        <begin position="12"/>
        <end position="33"/>
    </location>
</feature>
<dbReference type="GO" id="GO:0065002">
    <property type="term" value="P:intracellular protein transmembrane transport"/>
    <property type="evidence" value="ECO:0007669"/>
    <property type="project" value="TreeGrafter"/>
</dbReference>
<keyword evidence="6 10" id="KW-0653">Protein transport</keyword>
<reference evidence="12 13" key="1">
    <citation type="submission" date="2016-11" db="EMBL/GenBank/DDBJ databases">
        <authorList>
            <person name="Jaros S."/>
            <person name="Januszkiewicz K."/>
            <person name="Wedrychowicz H."/>
        </authorList>
    </citation>
    <scope>NUCLEOTIDE SEQUENCE [LARGE SCALE GENOMIC DNA]</scope>
    <source>
        <strain evidence="12 13">DSM 18772</strain>
    </source>
</reference>
<protein>
    <recommendedName>
        <fullName evidence="10">Protein-export membrane protein SecG</fullName>
    </recommendedName>
</protein>
<keyword evidence="9 10" id="KW-0472">Membrane</keyword>
<keyword evidence="5 10" id="KW-0812">Transmembrane</keyword>
<dbReference type="RefSeq" id="WP_143184564.1">
    <property type="nucleotide sequence ID" value="NZ_FQYR01000005.1"/>
</dbReference>
<keyword evidence="13" id="KW-1185">Reference proteome</keyword>
<dbReference type="Proteomes" id="UP000184510">
    <property type="component" value="Unassembled WGS sequence"/>
</dbReference>
<dbReference type="GO" id="GO:0043952">
    <property type="term" value="P:protein transport by the Sec complex"/>
    <property type="evidence" value="ECO:0007669"/>
    <property type="project" value="TreeGrafter"/>
</dbReference>
<evidence type="ECO:0000256" key="4">
    <source>
        <dbReference type="ARBA" id="ARBA00022475"/>
    </source>
</evidence>
<dbReference type="GO" id="GO:0015450">
    <property type="term" value="F:protein-transporting ATPase activity"/>
    <property type="evidence" value="ECO:0007669"/>
    <property type="project" value="UniProtKB-UniRule"/>
</dbReference>
<dbReference type="FunCoup" id="A0A1M6NWS9">
    <property type="interactions" value="144"/>
</dbReference>
<dbReference type="OrthoDB" id="196746at2"/>
<dbReference type="PRINTS" id="PR01651">
    <property type="entry name" value="SECGEXPORT"/>
</dbReference>
<evidence type="ECO:0000256" key="11">
    <source>
        <dbReference type="SAM" id="MobiDB-lite"/>
    </source>
</evidence>
<dbReference type="GO" id="GO:0009306">
    <property type="term" value="P:protein secretion"/>
    <property type="evidence" value="ECO:0007669"/>
    <property type="project" value="UniProtKB-UniRule"/>
</dbReference>
<dbReference type="Pfam" id="PF03840">
    <property type="entry name" value="SecG"/>
    <property type="match status" value="1"/>
</dbReference>
<dbReference type="InParanoid" id="A0A1M6NWS9"/>
<evidence type="ECO:0000256" key="2">
    <source>
        <dbReference type="ARBA" id="ARBA00008445"/>
    </source>
</evidence>
<evidence type="ECO:0000256" key="6">
    <source>
        <dbReference type="ARBA" id="ARBA00022927"/>
    </source>
</evidence>
<dbReference type="AlphaFoldDB" id="A0A1M6NWS9"/>